<dbReference type="Proteomes" id="UP000610124">
    <property type="component" value="Unassembled WGS sequence"/>
</dbReference>
<name>A0A8H9LUN0_KITAU</name>
<evidence type="ECO:0000313" key="1">
    <source>
        <dbReference type="EMBL" id="GGU95519.1"/>
    </source>
</evidence>
<sequence>MGRRAIAAADNDVWRGFGHPIRYAHSEPAPGATRACAQRHRRDVADCAREAAHRAVHRCGFRGPCSPPHTRWRARAIPTPRDPADCYTVVRPPGGSQATEYIAVAESRWRQRLAGRSLGVRRWPRAGGRGTMWSPRS</sequence>
<proteinExistence type="predicted"/>
<organism evidence="1 2">
    <name type="scientific">Kitasatospora aureofaciens</name>
    <name type="common">Streptomyces aureofaciens</name>
    <dbReference type="NCBI Taxonomy" id="1894"/>
    <lineage>
        <taxon>Bacteria</taxon>
        <taxon>Bacillati</taxon>
        <taxon>Actinomycetota</taxon>
        <taxon>Actinomycetes</taxon>
        <taxon>Kitasatosporales</taxon>
        <taxon>Streptomycetaceae</taxon>
        <taxon>Kitasatospora</taxon>
    </lineage>
</organism>
<dbReference type="EMBL" id="BMUB01000017">
    <property type="protein sequence ID" value="GGU95519.1"/>
    <property type="molecule type" value="Genomic_DNA"/>
</dbReference>
<accession>A0A8H9LUN0</accession>
<comment type="caution">
    <text evidence="1">The sequence shown here is derived from an EMBL/GenBank/DDBJ whole genome shotgun (WGS) entry which is preliminary data.</text>
</comment>
<gene>
    <name evidence="1" type="ORF">GCM10010502_56720</name>
</gene>
<protein>
    <submittedName>
        <fullName evidence="1">Uncharacterized protein</fullName>
    </submittedName>
</protein>
<reference evidence="1" key="2">
    <citation type="submission" date="2020-09" db="EMBL/GenBank/DDBJ databases">
        <authorList>
            <person name="Sun Q."/>
            <person name="Ohkuma M."/>
        </authorList>
    </citation>
    <scope>NUCLEOTIDE SEQUENCE</scope>
    <source>
        <strain evidence="1">JCM 4434</strain>
    </source>
</reference>
<dbReference type="AlphaFoldDB" id="A0A8H9LUN0"/>
<reference evidence="1" key="1">
    <citation type="journal article" date="2014" name="Int. J. Syst. Evol. Microbiol.">
        <title>Complete genome sequence of Corynebacterium casei LMG S-19264T (=DSM 44701T), isolated from a smear-ripened cheese.</title>
        <authorList>
            <consortium name="US DOE Joint Genome Institute (JGI-PGF)"/>
            <person name="Walter F."/>
            <person name="Albersmeier A."/>
            <person name="Kalinowski J."/>
            <person name="Ruckert C."/>
        </authorList>
    </citation>
    <scope>NUCLEOTIDE SEQUENCE</scope>
    <source>
        <strain evidence="1">JCM 4434</strain>
    </source>
</reference>
<evidence type="ECO:0000313" key="2">
    <source>
        <dbReference type="Proteomes" id="UP000610124"/>
    </source>
</evidence>